<evidence type="ECO:0000313" key="3">
    <source>
        <dbReference type="EMBL" id="KAF5203099.1"/>
    </source>
</evidence>
<accession>A0A7J6X050</accession>
<evidence type="ECO:0000256" key="2">
    <source>
        <dbReference type="ARBA" id="ARBA00022840"/>
    </source>
</evidence>
<dbReference type="Proteomes" id="UP000554482">
    <property type="component" value="Unassembled WGS sequence"/>
</dbReference>
<dbReference type="EMBL" id="JABWDY010007252">
    <property type="protein sequence ID" value="KAF5203099.1"/>
    <property type="molecule type" value="Genomic_DNA"/>
</dbReference>
<keyword evidence="4" id="KW-1185">Reference proteome</keyword>
<protein>
    <submittedName>
        <fullName evidence="3">Chaperone protein dnak</fullName>
    </submittedName>
</protein>
<dbReference type="InterPro" id="IPR013126">
    <property type="entry name" value="Hsp_70_fam"/>
</dbReference>
<keyword evidence="2" id="KW-0067">ATP-binding</keyword>
<dbReference type="Gene3D" id="3.90.640.10">
    <property type="entry name" value="Actin, Chain A, domain 4"/>
    <property type="match status" value="1"/>
</dbReference>
<gene>
    <name evidence="3" type="ORF">FRX31_007314</name>
</gene>
<proteinExistence type="predicted"/>
<keyword evidence="1" id="KW-0547">Nucleotide-binding</keyword>
<dbReference type="FunFam" id="3.90.640.10:FF:000003">
    <property type="entry name" value="Molecular chaperone DnaK"/>
    <property type="match status" value="1"/>
</dbReference>
<reference evidence="3 4" key="1">
    <citation type="submission" date="2020-06" db="EMBL/GenBank/DDBJ databases">
        <title>Transcriptomic and genomic resources for Thalictrum thalictroides and T. hernandezii: Facilitating candidate gene discovery in an emerging model plant lineage.</title>
        <authorList>
            <person name="Arias T."/>
            <person name="Riano-Pachon D.M."/>
            <person name="Di Stilio V.S."/>
        </authorList>
    </citation>
    <scope>NUCLEOTIDE SEQUENCE [LARGE SCALE GENOMIC DNA]</scope>
    <source>
        <strain evidence="4">cv. WT478/WT964</strain>
        <tissue evidence="3">Leaves</tissue>
    </source>
</reference>
<name>A0A7J6X050_THATH</name>
<evidence type="ECO:0000256" key="1">
    <source>
        <dbReference type="ARBA" id="ARBA00022741"/>
    </source>
</evidence>
<dbReference type="AlphaFoldDB" id="A0A7J6X050"/>
<dbReference type="GO" id="GO:0140662">
    <property type="term" value="F:ATP-dependent protein folding chaperone"/>
    <property type="evidence" value="ECO:0007669"/>
    <property type="project" value="InterPro"/>
</dbReference>
<dbReference type="PRINTS" id="PR00301">
    <property type="entry name" value="HEATSHOCK70"/>
</dbReference>
<sequence length="417" mass="45620">MVKITPGHFEYYANVVGINLGSTNSYLSVLGFTGDKHTPIVINKFPSVVHLKSGSDPGNTVYDLMRLIGRSFDDPIVQKDIKRNELCGFPWPYKIVRSPPNVVAYGNKDLAWVKTSYGHLCSPVLMLQNFLANMKQTAGSYIGHGNFVNGAMFALPRAKISSSMIKAINEAAYEAGLVNNGFIFQSTAAAIAYGLHNKEECRFFAVVDLGARTFNVSIIERVDSKPCFKTKGYAMGDLFLGGEDFDNILMEYLVSEAKKGNGFTTTKDIPLLALQKFRRLAEQAKLELSSASEIKITLPPITSTDDASRGIEKYICIGLTRSKFEGLASNLIERIKGECLSCLEEACITARDVDEVVLVGGMARVPMVERVVKEIFGKTPCRGSIAPDEAVALGAISAAVHDKCMGIHDDDLWTLFD</sequence>
<dbReference type="Pfam" id="PF00012">
    <property type="entry name" value="HSP70"/>
    <property type="match status" value="1"/>
</dbReference>
<dbReference type="GO" id="GO:0005524">
    <property type="term" value="F:ATP binding"/>
    <property type="evidence" value="ECO:0007669"/>
    <property type="project" value="UniProtKB-KW"/>
</dbReference>
<organism evidence="3 4">
    <name type="scientific">Thalictrum thalictroides</name>
    <name type="common">Rue-anemone</name>
    <name type="synonym">Anemone thalictroides</name>
    <dbReference type="NCBI Taxonomy" id="46969"/>
    <lineage>
        <taxon>Eukaryota</taxon>
        <taxon>Viridiplantae</taxon>
        <taxon>Streptophyta</taxon>
        <taxon>Embryophyta</taxon>
        <taxon>Tracheophyta</taxon>
        <taxon>Spermatophyta</taxon>
        <taxon>Magnoliopsida</taxon>
        <taxon>Ranunculales</taxon>
        <taxon>Ranunculaceae</taxon>
        <taxon>Thalictroideae</taxon>
        <taxon>Thalictrum</taxon>
    </lineage>
</organism>
<comment type="caution">
    <text evidence="3">The sequence shown here is derived from an EMBL/GenBank/DDBJ whole genome shotgun (WGS) entry which is preliminary data.</text>
</comment>
<evidence type="ECO:0000313" key="4">
    <source>
        <dbReference type="Proteomes" id="UP000554482"/>
    </source>
</evidence>
<dbReference type="PANTHER" id="PTHR19375">
    <property type="entry name" value="HEAT SHOCK PROTEIN 70KDA"/>
    <property type="match status" value="1"/>
</dbReference>
<dbReference type="InterPro" id="IPR043129">
    <property type="entry name" value="ATPase_NBD"/>
</dbReference>
<dbReference type="Gene3D" id="3.30.420.40">
    <property type="match status" value="2"/>
</dbReference>
<dbReference type="SUPFAM" id="SSF53067">
    <property type="entry name" value="Actin-like ATPase domain"/>
    <property type="match status" value="2"/>
</dbReference>
<dbReference type="OrthoDB" id="10333852at2759"/>